<reference evidence="1 2" key="2">
    <citation type="submission" date="2018-11" db="EMBL/GenBank/DDBJ databases">
        <authorList>
            <consortium name="Pathogen Informatics"/>
        </authorList>
    </citation>
    <scope>NUCLEOTIDE SEQUENCE [LARGE SCALE GENOMIC DNA]</scope>
</reference>
<dbReference type="WBParaSite" id="GPUH_0002005101-mRNA-1">
    <property type="protein sequence ID" value="GPUH_0002005101-mRNA-1"/>
    <property type="gene ID" value="GPUH_0002005101"/>
</dbReference>
<protein>
    <submittedName>
        <fullName evidence="3">Origin recognition complex subunit 1</fullName>
    </submittedName>
</protein>
<evidence type="ECO:0000313" key="1">
    <source>
        <dbReference type="EMBL" id="VDN35140.1"/>
    </source>
</evidence>
<evidence type="ECO:0000313" key="3">
    <source>
        <dbReference type="WBParaSite" id="GPUH_0002005101-mRNA-1"/>
    </source>
</evidence>
<dbReference type="EMBL" id="UYRT01089634">
    <property type="protein sequence ID" value="VDN35140.1"/>
    <property type="molecule type" value="Genomic_DNA"/>
</dbReference>
<sequence length="193" mass="21490">MTTTTTTTAPPTPPTSMEATCSKKLQRIVSVLKCRNSSITHLHVYGTSASAKDEVMQKAIEEVQQNDEVMILRVNCYVHHGSPKQFCRALYNLLPHVKSEKKSENVEDVFAACIEELGHVKPNIMVIILDNSELLLSFSTSFLQAFFSYNGAIKVVTVARLPWTRFEITEYISSPVQFAFEALSKSNSGRSLG</sequence>
<dbReference type="InterPro" id="IPR027417">
    <property type="entry name" value="P-loop_NTPase"/>
</dbReference>
<evidence type="ECO:0000313" key="2">
    <source>
        <dbReference type="Proteomes" id="UP000271098"/>
    </source>
</evidence>
<dbReference type="OrthoDB" id="365981at2759"/>
<proteinExistence type="predicted"/>
<dbReference type="AlphaFoldDB" id="A0A183EGD5"/>
<keyword evidence="2" id="KW-1185">Reference proteome</keyword>
<dbReference type="Gene3D" id="3.40.50.300">
    <property type="entry name" value="P-loop containing nucleotide triphosphate hydrolases"/>
    <property type="match status" value="1"/>
</dbReference>
<gene>
    <name evidence="1" type="ORF">GPUH_LOCUS20026</name>
</gene>
<organism evidence="3">
    <name type="scientific">Gongylonema pulchrum</name>
    <dbReference type="NCBI Taxonomy" id="637853"/>
    <lineage>
        <taxon>Eukaryota</taxon>
        <taxon>Metazoa</taxon>
        <taxon>Ecdysozoa</taxon>
        <taxon>Nematoda</taxon>
        <taxon>Chromadorea</taxon>
        <taxon>Rhabditida</taxon>
        <taxon>Spirurina</taxon>
        <taxon>Spiruromorpha</taxon>
        <taxon>Spiruroidea</taxon>
        <taxon>Gongylonematidae</taxon>
        <taxon>Gongylonema</taxon>
    </lineage>
</organism>
<dbReference type="Proteomes" id="UP000271098">
    <property type="component" value="Unassembled WGS sequence"/>
</dbReference>
<accession>A0A183EGD5</accession>
<name>A0A183EGD5_9BILA</name>
<reference evidence="3" key="1">
    <citation type="submission" date="2016-06" db="UniProtKB">
        <authorList>
            <consortium name="WormBaseParasite"/>
        </authorList>
    </citation>
    <scope>IDENTIFICATION</scope>
</reference>